<gene>
    <name evidence="1" type="ORF">M378DRAFT_804336</name>
</gene>
<proteinExistence type="predicted"/>
<dbReference type="AlphaFoldDB" id="A0A0C2SKH2"/>
<protein>
    <submittedName>
        <fullName evidence="1">Uncharacterized protein</fullName>
    </submittedName>
</protein>
<name>A0A0C2SKH2_AMAMK</name>
<sequence>MELRGEKKIRFAIVHIIRCSFLKRPFEAMPVAVYTVYSLIIAIAKWDGGAFRRCAHLVSACNELKILGPTSAMRRQSCFDDSNADFCTLTFVC</sequence>
<dbReference type="EMBL" id="KN818755">
    <property type="protein sequence ID" value="KIL54424.1"/>
    <property type="molecule type" value="Genomic_DNA"/>
</dbReference>
<keyword evidence="2" id="KW-1185">Reference proteome</keyword>
<evidence type="ECO:0000313" key="2">
    <source>
        <dbReference type="Proteomes" id="UP000054549"/>
    </source>
</evidence>
<accession>A0A0C2SKH2</accession>
<dbReference type="Proteomes" id="UP000054549">
    <property type="component" value="Unassembled WGS sequence"/>
</dbReference>
<organism evidence="1 2">
    <name type="scientific">Amanita muscaria (strain Koide BX008)</name>
    <dbReference type="NCBI Taxonomy" id="946122"/>
    <lineage>
        <taxon>Eukaryota</taxon>
        <taxon>Fungi</taxon>
        <taxon>Dikarya</taxon>
        <taxon>Basidiomycota</taxon>
        <taxon>Agaricomycotina</taxon>
        <taxon>Agaricomycetes</taxon>
        <taxon>Agaricomycetidae</taxon>
        <taxon>Agaricales</taxon>
        <taxon>Pluteineae</taxon>
        <taxon>Amanitaceae</taxon>
        <taxon>Amanita</taxon>
    </lineage>
</organism>
<dbReference type="HOGENOM" id="CLU_2399221_0_0_1"/>
<evidence type="ECO:0000313" key="1">
    <source>
        <dbReference type="EMBL" id="KIL54424.1"/>
    </source>
</evidence>
<dbReference type="InParanoid" id="A0A0C2SKH2"/>
<reference evidence="1 2" key="1">
    <citation type="submission" date="2014-04" db="EMBL/GenBank/DDBJ databases">
        <title>Evolutionary Origins and Diversification of the Mycorrhizal Mutualists.</title>
        <authorList>
            <consortium name="DOE Joint Genome Institute"/>
            <consortium name="Mycorrhizal Genomics Consortium"/>
            <person name="Kohler A."/>
            <person name="Kuo A."/>
            <person name="Nagy L.G."/>
            <person name="Floudas D."/>
            <person name="Copeland A."/>
            <person name="Barry K.W."/>
            <person name="Cichocki N."/>
            <person name="Veneault-Fourrey C."/>
            <person name="LaButti K."/>
            <person name="Lindquist E.A."/>
            <person name="Lipzen A."/>
            <person name="Lundell T."/>
            <person name="Morin E."/>
            <person name="Murat C."/>
            <person name="Riley R."/>
            <person name="Ohm R."/>
            <person name="Sun H."/>
            <person name="Tunlid A."/>
            <person name="Henrissat B."/>
            <person name="Grigoriev I.V."/>
            <person name="Hibbett D.S."/>
            <person name="Martin F."/>
        </authorList>
    </citation>
    <scope>NUCLEOTIDE SEQUENCE [LARGE SCALE GENOMIC DNA]</scope>
    <source>
        <strain evidence="1 2">Koide BX008</strain>
    </source>
</reference>